<dbReference type="PROSITE" id="PS50022">
    <property type="entry name" value="FA58C_3"/>
    <property type="match status" value="1"/>
</dbReference>
<evidence type="ECO:0000259" key="6">
    <source>
        <dbReference type="PROSITE" id="PS50022"/>
    </source>
</evidence>
<dbReference type="Pfam" id="PF06537">
    <property type="entry name" value="DHOR"/>
    <property type="match status" value="1"/>
</dbReference>
<dbReference type="InterPro" id="IPR051395">
    <property type="entry name" value="Cytochrome_c_Peroxidase/MauG"/>
</dbReference>
<evidence type="ECO:0000256" key="2">
    <source>
        <dbReference type="ARBA" id="ARBA00022723"/>
    </source>
</evidence>
<dbReference type="SUPFAM" id="SSF49785">
    <property type="entry name" value="Galactose-binding domain-like"/>
    <property type="match status" value="1"/>
</dbReference>
<dbReference type="RefSeq" id="WP_088454386.1">
    <property type="nucleotide sequence ID" value="NZ_JACHXO010000011.1"/>
</dbReference>
<feature type="region of interest" description="Disordered" evidence="5">
    <location>
        <begin position="41"/>
        <end position="122"/>
    </location>
</feature>
<evidence type="ECO:0000256" key="3">
    <source>
        <dbReference type="ARBA" id="ARBA00023004"/>
    </source>
</evidence>
<accession>A0ABR6H0F5</accession>
<dbReference type="Gene3D" id="1.10.760.10">
    <property type="entry name" value="Cytochrome c-like domain"/>
    <property type="match status" value="1"/>
</dbReference>
<dbReference type="InterPro" id="IPR000421">
    <property type="entry name" value="FA58C"/>
</dbReference>
<dbReference type="InterPro" id="IPR008979">
    <property type="entry name" value="Galactose-bd-like_sf"/>
</dbReference>
<dbReference type="InterPro" id="IPR009056">
    <property type="entry name" value="Cyt_c-like_dom"/>
</dbReference>
<dbReference type="SUPFAM" id="SSF46626">
    <property type="entry name" value="Cytochrome c"/>
    <property type="match status" value="1"/>
</dbReference>
<evidence type="ECO:0000256" key="4">
    <source>
        <dbReference type="PROSITE-ProRule" id="PRU00433"/>
    </source>
</evidence>
<feature type="compositionally biased region" description="Low complexity" evidence="5">
    <location>
        <begin position="46"/>
        <end position="59"/>
    </location>
</feature>
<evidence type="ECO:0000256" key="5">
    <source>
        <dbReference type="SAM" id="MobiDB-lite"/>
    </source>
</evidence>
<feature type="domain" description="Cytochrome c" evidence="7">
    <location>
        <begin position="865"/>
        <end position="1000"/>
    </location>
</feature>
<dbReference type="EMBL" id="JACHXO010000011">
    <property type="protein sequence ID" value="MBB3197294.1"/>
    <property type="molecule type" value="Genomic_DNA"/>
</dbReference>
<dbReference type="PANTHER" id="PTHR30600">
    <property type="entry name" value="CYTOCHROME C PEROXIDASE-RELATED"/>
    <property type="match status" value="1"/>
</dbReference>
<proteinExistence type="predicted"/>
<evidence type="ECO:0000313" key="8">
    <source>
        <dbReference type="EMBL" id="MBB3197294.1"/>
    </source>
</evidence>
<keyword evidence="9" id="KW-1185">Reference proteome</keyword>
<dbReference type="InterPro" id="IPR036909">
    <property type="entry name" value="Cyt_c-like_dom_sf"/>
</dbReference>
<dbReference type="InterPro" id="IPR010538">
    <property type="entry name" value="DHOR"/>
</dbReference>
<gene>
    <name evidence="8" type="ORF">FHS28_004721</name>
</gene>
<dbReference type="Pfam" id="PF00754">
    <property type="entry name" value="F5_F8_type_C"/>
    <property type="match status" value="1"/>
</dbReference>
<dbReference type="PANTHER" id="PTHR30600:SF4">
    <property type="entry name" value="CYTOCHROME C DOMAIN-CONTAINING PROTEIN"/>
    <property type="match status" value="1"/>
</dbReference>
<evidence type="ECO:0000256" key="1">
    <source>
        <dbReference type="ARBA" id="ARBA00022617"/>
    </source>
</evidence>
<name>A0ABR6H0F5_9BURK</name>
<dbReference type="PROSITE" id="PS51007">
    <property type="entry name" value="CYTC"/>
    <property type="match status" value="1"/>
</dbReference>
<reference evidence="8 9" key="1">
    <citation type="submission" date="2020-08" db="EMBL/GenBank/DDBJ databases">
        <title>Genomic Encyclopedia of Type Strains, Phase III (KMG-III): the genomes of soil and plant-associated and newly described type strains.</title>
        <authorList>
            <person name="Whitman W."/>
        </authorList>
    </citation>
    <scope>NUCLEOTIDE SEQUENCE [LARGE SCALE GENOMIC DNA]</scope>
    <source>
        <strain evidence="8 9">CECT 7247</strain>
    </source>
</reference>
<feature type="domain" description="F5/8 type C" evidence="6">
    <location>
        <begin position="110"/>
        <end position="249"/>
    </location>
</feature>
<keyword evidence="1 4" id="KW-0349">Heme</keyword>
<dbReference type="Gene3D" id="2.60.120.260">
    <property type="entry name" value="Galactose-binding domain-like"/>
    <property type="match status" value="1"/>
</dbReference>
<evidence type="ECO:0000259" key="7">
    <source>
        <dbReference type="PROSITE" id="PS51007"/>
    </source>
</evidence>
<protein>
    <submittedName>
        <fullName evidence="8">CxxC motif-containing protein (DUF1111 family)</fullName>
    </submittedName>
</protein>
<keyword evidence="3 4" id="KW-0408">Iron</keyword>
<evidence type="ECO:0000313" key="9">
    <source>
        <dbReference type="Proteomes" id="UP000574369"/>
    </source>
</evidence>
<keyword evidence="2 4" id="KW-0479">Metal-binding</keyword>
<sequence length="1000" mass="106320">MRNNVSDTDHKLACPPPPSLARGLVAGAVLALSAVGVLSGCGGGSSPSSTDTNPSSGTPAPAPIPAPAPAPTASGPETEPELPPTTAPSPSTGTLPSGGGTLSPPLPPTLQLPSGVDLSKPGATIQGVKATSSAVENNNNGPDKAVDGSLTTRWASTQDDAAWIQFDFGAKTALGYMQLVWENAYGKEYAILASDDGQTWYQLRYVAGGKGGTEEFFNLNANVRYVKIQGVARATQYGYSLFEVSFKSPGSDNTLAAVTTSALPTPPVGATIMTPAIPAPLEQVQFTLPDGTLVTRFGFVGRSRHARERGEDWAEIGYGTNDTVDANGKPRDKGPGAYLNFIANYFKNRTWGVEFIDNSRVAGVTKPRIIINQYYQQAQRGGGHSFFRRFDDPGVTGYGWMSPGQLLDPTTYTDGFKDLTSCPVVPKPPEGALLKPNTGYNGVIGANDGCSVVLDNVPGHRDVGPDANGVLVPTTTVASRSLKVGDAIEFTGSFFSSRAAMDAIGDNGNFRYYTNEVTYVVGSGLRPWYGVQPRLMNAPLPEETLLGGTGSISYDYADNATFMFQQPSTQIGMQNMQRFTEGRRWIHTNMWTGDHNEAGNDRNTAAVGLQGPRFNQSTCFACHINNGRGLAPQVLNQRLDTMAVRTAALDANGKQVPHPTYGLAVQMNARSQTTGALQDWGMSVRVAGFDTKTVTLADGTAVTLSKPRVAFDGPTPSVYSLRAAQPMIGMGLLEAIPDADILARVRSTPDEDGVKGQANLVYDPETGAVRVGRYGWKAAKVSLRHQSANAALLDMSVTSPLYPNRDCLAGPAKCDKNKVEKGLSEADLQLITRYVALLGVPAQRSVTSGFPKGVTPLPYLDVNPTEVAAGAKVFSSIRCTACHVAEMKTGLGTELTENRNQTIRPYTDLLLHDMGADLADNLVESQAAGNQWRTSPLWGIGYTEYVAGTGVKVGYLHDSRASTLTEAILWHGGEATASRQRFINLSTADRKALMAFLNSL</sequence>
<feature type="compositionally biased region" description="Pro residues" evidence="5">
    <location>
        <begin position="60"/>
        <end position="70"/>
    </location>
</feature>
<comment type="caution">
    <text evidence="8">The sequence shown here is derived from an EMBL/GenBank/DDBJ whole genome shotgun (WGS) entry which is preliminary data.</text>
</comment>
<dbReference type="Proteomes" id="UP000574369">
    <property type="component" value="Unassembled WGS sequence"/>
</dbReference>
<organism evidence="8 9">
    <name type="scientific">Roseateles terrae</name>
    <dbReference type="NCBI Taxonomy" id="431060"/>
    <lineage>
        <taxon>Bacteria</taxon>
        <taxon>Pseudomonadati</taxon>
        <taxon>Pseudomonadota</taxon>
        <taxon>Betaproteobacteria</taxon>
        <taxon>Burkholderiales</taxon>
        <taxon>Sphaerotilaceae</taxon>
        <taxon>Roseateles</taxon>
    </lineage>
</organism>